<protein>
    <submittedName>
        <fullName evidence="1">Uncharacterized protein</fullName>
    </submittedName>
</protein>
<dbReference type="AlphaFoldDB" id="A0AAW1VDE9"/>
<dbReference type="EMBL" id="JARQZJ010000125">
    <property type="protein sequence ID" value="KAK9890386.1"/>
    <property type="molecule type" value="Genomic_DNA"/>
</dbReference>
<dbReference type="Proteomes" id="UP001431783">
    <property type="component" value="Unassembled WGS sequence"/>
</dbReference>
<keyword evidence="2" id="KW-1185">Reference proteome</keyword>
<evidence type="ECO:0000313" key="1">
    <source>
        <dbReference type="EMBL" id="KAK9890386.1"/>
    </source>
</evidence>
<comment type="caution">
    <text evidence="1">The sequence shown here is derived from an EMBL/GenBank/DDBJ whole genome shotgun (WGS) entry which is preliminary data.</text>
</comment>
<accession>A0AAW1VDE9</accession>
<proteinExistence type="predicted"/>
<sequence>MISVPFSSHGVISSNYEITKVGSVENVVCFGKLYDTGVHLPPRAPLPFGVLASFREDRGHTCTVEEGVRPATTCGISETTECQTSLSGFLDLFPRSSPFCKN</sequence>
<organism evidence="1 2">
    <name type="scientific">Henosepilachna vigintioctopunctata</name>
    <dbReference type="NCBI Taxonomy" id="420089"/>
    <lineage>
        <taxon>Eukaryota</taxon>
        <taxon>Metazoa</taxon>
        <taxon>Ecdysozoa</taxon>
        <taxon>Arthropoda</taxon>
        <taxon>Hexapoda</taxon>
        <taxon>Insecta</taxon>
        <taxon>Pterygota</taxon>
        <taxon>Neoptera</taxon>
        <taxon>Endopterygota</taxon>
        <taxon>Coleoptera</taxon>
        <taxon>Polyphaga</taxon>
        <taxon>Cucujiformia</taxon>
        <taxon>Coccinelloidea</taxon>
        <taxon>Coccinellidae</taxon>
        <taxon>Epilachninae</taxon>
        <taxon>Epilachnini</taxon>
        <taxon>Henosepilachna</taxon>
    </lineage>
</organism>
<gene>
    <name evidence="1" type="ORF">WA026_010478</name>
</gene>
<reference evidence="1 2" key="1">
    <citation type="submission" date="2023-03" db="EMBL/GenBank/DDBJ databases">
        <title>Genome insight into feeding habits of ladybird beetles.</title>
        <authorList>
            <person name="Li H.-S."/>
            <person name="Huang Y.-H."/>
            <person name="Pang H."/>
        </authorList>
    </citation>
    <scope>NUCLEOTIDE SEQUENCE [LARGE SCALE GENOMIC DNA]</scope>
    <source>
        <strain evidence="1">SYSU_2023b</strain>
        <tissue evidence="1">Whole body</tissue>
    </source>
</reference>
<name>A0AAW1VDE9_9CUCU</name>
<evidence type="ECO:0000313" key="2">
    <source>
        <dbReference type="Proteomes" id="UP001431783"/>
    </source>
</evidence>